<evidence type="ECO:0000313" key="2">
    <source>
        <dbReference type="Proteomes" id="UP000003477"/>
    </source>
</evidence>
<protein>
    <submittedName>
        <fullName evidence="1">Uncharacterized protein</fullName>
    </submittedName>
</protein>
<proteinExistence type="predicted"/>
<dbReference type="AlphaFoldDB" id="G5J949"/>
<feature type="non-terminal residue" evidence="1">
    <location>
        <position position="1"/>
    </location>
</feature>
<evidence type="ECO:0000313" key="1">
    <source>
        <dbReference type="EMBL" id="EHJ11288.1"/>
    </source>
</evidence>
<organism evidence="1 2">
    <name type="scientific">Crocosphaera watsonii WH 0003</name>
    <dbReference type="NCBI Taxonomy" id="423471"/>
    <lineage>
        <taxon>Bacteria</taxon>
        <taxon>Bacillati</taxon>
        <taxon>Cyanobacteriota</taxon>
        <taxon>Cyanophyceae</taxon>
        <taxon>Oscillatoriophycideae</taxon>
        <taxon>Chroococcales</taxon>
        <taxon>Aphanothecaceae</taxon>
        <taxon>Crocosphaera</taxon>
    </lineage>
</organism>
<comment type="caution">
    <text evidence="1">The sequence shown here is derived from an EMBL/GenBank/DDBJ whole genome shotgun (WGS) entry which is preliminary data.</text>
</comment>
<dbReference type="Proteomes" id="UP000003477">
    <property type="component" value="Unassembled WGS sequence"/>
</dbReference>
<accession>G5J949</accession>
<name>G5J949_CROWT</name>
<sequence>RDSVDHKVSLRQAIATKNHKFKLCRRRRKR</sequence>
<dbReference type="EMBL" id="AESD01000605">
    <property type="protein sequence ID" value="EHJ11288.1"/>
    <property type="molecule type" value="Genomic_DNA"/>
</dbReference>
<gene>
    <name evidence="1" type="ORF">CWATWH0003_3967b4</name>
</gene>
<reference evidence="1 2" key="1">
    <citation type="journal article" date="2011" name="Front. Microbiol.">
        <title>Two Strains of Crocosphaera watsonii with Highly Conserved Genomes are Distinguished by Strain-Specific Features.</title>
        <authorList>
            <person name="Bench S.R."/>
            <person name="Ilikchyan I.N."/>
            <person name="Tripp H.J."/>
            <person name="Zehr J.P."/>
        </authorList>
    </citation>
    <scope>NUCLEOTIDE SEQUENCE [LARGE SCALE GENOMIC DNA]</scope>
    <source>
        <strain evidence="1 2">WH 0003</strain>
    </source>
</reference>